<keyword evidence="3" id="KW-1185">Reference proteome</keyword>
<dbReference type="Proteomes" id="UP000186955">
    <property type="component" value="Unassembled WGS sequence"/>
</dbReference>
<name>A0A1Q5SUY2_9EURO</name>
<feature type="compositionally biased region" description="Polar residues" evidence="1">
    <location>
        <begin position="33"/>
        <end position="51"/>
    </location>
</feature>
<reference evidence="2 3" key="1">
    <citation type="submission" date="2016-10" db="EMBL/GenBank/DDBJ databases">
        <title>Genome sequence of the ascomycete fungus Penicillium subrubescens.</title>
        <authorList>
            <person name="De Vries R.P."/>
            <person name="Peng M."/>
            <person name="Dilokpimol A."/>
            <person name="Hilden K."/>
            <person name="Makela M.R."/>
            <person name="Grigoriev I."/>
            <person name="Riley R."/>
            <person name="Granchi Z."/>
        </authorList>
    </citation>
    <scope>NUCLEOTIDE SEQUENCE [LARGE SCALE GENOMIC DNA]</scope>
    <source>
        <strain evidence="2 3">CBS 132785</strain>
    </source>
</reference>
<protein>
    <submittedName>
        <fullName evidence="2">Uncharacterized protein</fullName>
    </submittedName>
</protein>
<sequence length="51" mass="6179">MTILVHNQNVEARYLSRRNTRLLNTFTRRETSQDPITELQNQQSRQKYIDT</sequence>
<dbReference type="AlphaFoldDB" id="A0A1Q5SUY2"/>
<evidence type="ECO:0000313" key="3">
    <source>
        <dbReference type="Proteomes" id="UP000186955"/>
    </source>
</evidence>
<dbReference type="EMBL" id="MNBE01000745">
    <property type="protein sequence ID" value="OKO91809.1"/>
    <property type="molecule type" value="Genomic_DNA"/>
</dbReference>
<proteinExistence type="predicted"/>
<accession>A0A1Q5SUY2</accession>
<organism evidence="2 3">
    <name type="scientific">Penicillium subrubescens</name>
    <dbReference type="NCBI Taxonomy" id="1316194"/>
    <lineage>
        <taxon>Eukaryota</taxon>
        <taxon>Fungi</taxon>
        <taxon>Dikarya</taxon>
        <taxon>Ascomycota</taxon>
        <taxon>Pezizomycotina</taxon>
        <taxon>Eurotiomycetes</taxon>
        <taxon>Eurotiomycetidae</taxon>
        <taxon>Eurotiales</taxon>
        <taxon>Aspergillaceae</taxon>
        <taxon>Penicillium</taxon>
    </lineage>
</organism>
<gene>
    <name evidence="2" type="ORF">PENSUB_12977</name>
</gene>
<evidence type="ECO:0000313" key="2">
    <source>
        <dbReference type="EMBL" id="OKO91809.1"/>
    </source>
</evidence>
<evidence type="ECO:0000256" key="1">
    <source>
        <dbReference type="SAM" id="MobiDB-lite"/>
    </source>
</evidence>
<comment type="caution">
    <text evidence="2">The sequence shown here is derived from an EMBL/GenBank/DDBJ whole genome shotgun (WGS) entry which is preliminary data.</text>
</comment>
<feature type="region of interest" description="Disordered" evidence="1">
    <location>
        <begin position="27"/>
        <end position="51"/>
    </location>
</feature>